<dbReference type="Proteomes" id="UP000887576">
    <property type="component" value="Unplaced"/>
</dbReference>
<sequence length="211" mass="23011">MLKLRLKSVIFLCLLCTVTFATHQIIISLKEIQVSGKLGNGQPCSPYNGLGINCFPRPSICVEPKPYITNDTNQCAIGSFIDLGVFNNTNKATFEENVQYGGWRNSYLFTFFGDFEGFQVKLRVWNADGPNYSFIGYESWNATEGSPNQTVSFNNQIKNITYGWERVLPSSPATSTSAGITSIEATTASLATEADTSSSVSSTPATPPVTE</sequence>
<dbReference type="WBParaSite" id="JU765_v2.g17112.t1">
    <property type="protein sequence ID" value="JU765_v2.g17112.t1"/>
    <property type="gene ID" value="JU765_v2.g17112"/>
</dbReference>
<protein>
    <submittedName>
        <fullName evidence="2">Uncharacterized protein</fullName>
    </submittedName>
</protein>
<organism evidence="1 2">
    <name type="scientific">Panagrolaimus sp. JU765</name>
    <dbReference type="NCBI Taxonomy" id="591449"/>
    <lineage>
        <taxon>Eukaryota</taxon>
        <taxon>Metazoa</taxon>
        <taxon>Ecdysozoa</taxon>
        <taxon>Nematoda</taxon>
        <taxon>Chromadorea</taxon>
        <taxon>Rhabditida</taxon>
        <taxon>Tylenchina</taxon>
        <taxon>Panagrolaimomorpha</taxon>
        <taxon>Panagrolaimoidea</taxon>
        <taxon>Panagrolaimidae</taxon>
        <taxon>Panagrolaimus</taxon>
    </lineage>
</organism>
<evidence type="ECO:0000313" key="1">
    <source>
        <dbReference type="Proteomes" id="UP000887576"/>
    </source>
</evidence>
<name>A0AC34QKH4_9BILA</name>
<proteinExistence type="predicted"/>
<reference evidence="2" key="1">
    <citation type="submission" date="2022-11" db="UniProtKB">
        <authorList>
            <consortium name="WormBaseParasite"/>
        </authorList>
    </citation>
    <scope>IDENTIFICATION</scope>
</reference>
<accession>A0AC34QKH4</accession>
<evidence type="ECO:0000313" key="2">
    <source>
        <dbReference type="WBParaSite" id="JU765_v2.g17112.t1"/>
    </source>
</evidence>